<evidence type="ECO:0000313" key="2">
    <source>
        <dbReference type="EMBL" id="QLC51089.1"/>
    </source>
</evidence>
<protein>
    <submittedName>
        <fullName evidence="2">DUF1614 domain-containing protein</fullName>
    </submittedName>
</protein>
<feature type="transmembrane region" description="Helical" evidence="1">
    <location>
        <begin position="202"/>
        <end position="226"/>
    </location>
</feature>
<dbReference type="GeneID" id="55822632"/>
<feature type="transmembrane region" description="Helical" evidence="1">
    <location>
        <begin position="101"/>
        <end position="119"/>
    </location>
</feature>
<dbReference type="OrthoDB" id="141826at2157"/>
<dbReference type="EMBL" id="CP058215">
    <property type="protein sequence ID" value="QLC51089.1"/>
    <property type="molecule type" value="Genomic_DNA"/>
</dbReference>
<keyword evidence="1" id="KW-0812">Transmembrane</keyword>
<sequence>MRGYINRSDIKMYAGFILILLPITILCYNQELSIGTISAYPLLAILILMLAGSFVEIPVLKTRTKKTEQLTRFAPFIEYIFSVPVVRELNIGKERVFDTTITLNFGGLIIPLFAITYLFLTEANITALEVMLIIIVAVSFLSEMINGVGIVVPQYIGIIAVPFSLLIEPQNAGSVTFIAGIGGILIGTIASVIAFNKENSGSAYISIGGAGSFRAIYVTAILASLLSHFS</sequence>
<dbReference type="AlphaFoldDB" id="A0A7D5ICX1"/>
<keyword evidence="3" id="KW-1185">Reference proteome</keyword>
<dbReference type="Pfam" id="PF07758">
    <property type="entry name" value="DUF1614"/>
    <property type="match status" value="1"/>
</dbReference>
<dbReference type="InterPro" id="IPR011672">
    <property type="entry name" value="DUF1614"/>
</dbReference>
<evidence type="ECO:0000256" key="1">
    <source>
        <dbReference type="SAM" id="Phobius"/>
    </source>
</evidence>
<name>A0A7D5ICX1_9EURY</name>
<feature type="transmembrane region" description="Helical" evidence="1">
    <location>
        <begin position="12"/>
        <end position="31"/>
    </location>
</feature>
<feature type="transmembrane region" description="Helical" evidence="1">
    <location>
        <begin position="37"/>
        <end position="60"/>
    </location>
</feature>
<organism evidence="2 3">
    <name type="scientific">Methanolobus zinderi</name>
    <dbReference type="NCBI Taxonomy" id="536044"/>
    <lineage>
        <taxon>Archaea</taxon>
        <taxon>Methanobacteriati</taxon>
        <taxon>Methanobacteriota</taxon>
        <taxon>Stenosarchaea group</taxon>
        <taxon>Methanomicrobia</taxon>
        <taxon>Methanosarcinales</taxon>
        <taxon>Methanosarcinaceae</taxon>
        <taxon>Methanolobus</taxon>
    </lineage>
</organism>
<feature type="transmembrane region" description="Helical" evidence="1">
    <location>
        <begin position="173"/>
        <end position="195"/>
    </location>
</feature>
<dbReference type="RefSeq" id="WP_176966144.1">
    <property type="nucleotide sequence ID" value="NZ_CP058215.1"/>
</dbReference>
<evidence type="ECO:0000313" key="3">
    <source>
        <dbReference type="Proteomes" id="UP000509594"/>
    </source>
</evidence>
<proteinExistence type="predicted"/>
<dbReference type="KEGG" id="mzi:HWN40_13115"/>
<feature type="transmembrane region" description="Helical" evidence="1">
    <location>
        <begin position="125"/>
        <end position="141"/>
    </location>
</feature>
<keyword evidence="1" id="KW-1133">Transmembrane helix</keyword>
<keyword evidence="1" id="KW-0472">Membrane</keyword>
<reference evidence="2 3" key="1">
    <citation type="submission" date="2020-06" db="EMBL/GenBank/DDBJ databases">
        <title>Methanolobus halotolerans sp. nov., isolated from a saline lake Tus in Siberia.</title>
        <authorList>
            <person name="Shen Y."/>
            <person name="Chen S.-C."/>
            <person name="Lai M.-C."/>
            <person name="Huang H.-H."/>
            <person name="Chiu H.-H."/>
            <person name="Tang S.-L."/>
            <person name="Rogozin D.Y."/>
            <person name="Degermendzhy A.G."/>
        </authorList>
    </citation>
    <scope>NUCLEOTIDE SEQUENCE [LARGE SCALE GENOMIC DNA]</scope>
    <source>
        <strain evidence="2 3">DSM 21339</strain>
    </source>
</reference>
<dbReference type="Proteomes" id="UP000509594">
    <property type="component" value="Chromosome"/>
</dbReference>
<gene>
    <name evidence="2" type="ORF">HWN40_13115</name>
</gene>
<accession>A0A7D5ICX1</accession>